<sequence length="259" mass="28439">MESLVGVPNSSHLLVHLARSLASVLISLIGRVSSECPEQHESFRRALVPLYQVLGNFLGRTPYDLMLPSSSSSSHSLILRDAPHHQPFRTLPSLGPHHQTDFHPRISGSHDDATVNPCERLTNDGNFRPPLTPPGGSWSHCVAGGSPIGYTSTPHRTPVQRPRQPEQFALINQLLTAMRTSEDSGIGHATEQFADDPIFRHRLLSELDQLRALVDRDGVGASSTVAGLMGRIERAEITLSSLVHNLEHLHNLTRAHTDE</sequence>
<dbReference type="EnsemblMetazoa" id="AALB004559-RA">
    <property type="protein sequence ID" value="AALB004559-PA"/>
    <property type="gene ID" value="AALB004559"/>
</dbReference>
<organism evidence="1 2">
    <name type="scientific">Anopheles albimanus</name>
    <name type="common">New world malaria mosquito</name>
    <dbReference type="NCBI Taxonomy" id="7167"/>
    <lineage>
        <taxon>Eukaryota</taxon>
        <taxon>Metazoa</taxon>
        <taxon>Ecdysozoa</taxon>
        <taxon>Arthropoda</taxon>
        <taxon>Hexapoda</taxon>
        <taxon>Insecta</taxon>
        <taxon>Pterygota</taxon>
        <taxon>Neoptera</taxon>
        <taxon>Endopterygota</taxon>
        <taxon>Diptera</taxon>
        <taxon>Nematocera</taxon>
        <taxon>Culicoidea</taxon>
        <taxon>Culicidae</taxon>
        <taxon>Anophelinae</taxon>
        <taxon>Anopheles</taxon>
    </lineage>
</organism>
<dbReference type="VEuPathDB" id="VectorBase:AALB20_025907"/>
<evidence type="ECO:0000313" key="2">
    <source>
        <dbReference type="Proteomes" id="UP000069272"/>
    </source>
</evidence>
<dbReference type="AlphaFoldDB" id="A0A182FDH2"/>
<proteinExistence type="predicted"/>
<dbReference type="GeneID" id="118463713"/>
<dbReference type="KEGG" id="aali:118463713"/>
<accession>A0A182FDH2</accession>
<dbReference type="VEuPathDB" id="VectorBase:AALB004559"/>
<dbReference type="OrthoDB" id="7729307at2759"/>
<name>A0A182FDH2_ANOAL</name>
<evidence type="ECO:0000313" key="1">
    <source>
        <dbReference type="EnsemblMetazoa" id="AALB004559-PA"/>
    </source>
</evidence>
<dbReference type="Proteomes" id="UP000069272">
    <property type="component" value="Chromosome 3L"/>
</dbReference>
<reference evidence="1 2" key="1">
    <citation type="journal article" date="2017" name="G3 (Bethesda)">
        <title>The Physical Genome Mapping of Anopheles albimanus Corrected Scaffold Misassemblies and Identified Interarm Rearrangements in Genus Anopheles.</title>
        <authorList>
            <person name="Artemov G.N."/>
            <person name="Peery A.N."/>
            <person name="Jiang X."/>
            <person name="Tu Z."/>
            <person name="Stegniy V.N."/>
            <person name="Sharakhova M.V."/>
            <person name="Sharakhov I.V."/>
        </authorList>
    </citation>
    <scope>NUCLEOTIDE SEQUENCE [LARGE SCALE GENOMIC DNA]</scope>
    <source>
        <strain evidence="1 2">ALBI9_A</strain>
    </source>
</reference>
<reference evidence="1" key="2">
    <citation type="submission" date="2022-08" db="UniProtKB">
        <authorList>
            <consortium name="EnsemblMetazoa"/>
        </authorList>
    </citation>
    <scope>IDENTIFICATION</scope>
    <source>
        <strain evidence="1">STECLA/ALBI9_A</strain>
    </source>
</reference>
<dbReference type="RefSeq" id="XP_035786400.1">
    <property type="nucleotide sequence ID" value="XM_035930507.1"/>
</dbReference>
<protein>
    <submittedName>
        <fullName evidence="1">Uncharacterized protein</fullName>
    </submittedName>
</protein>
<keyword evidence="2" id="KW-1185">Reference proteome</keyword>